<evidence type="ECO:0000259" key="6">
    <source>
        <dbReference type="Pfam" id="PF17805"/>
    </source>
</evidence>
<dbReference type="InterPro" id="IPR050684">
    <property type="entry name" value="HTH-Siroheme_Decarb"/>
</dbReference>
<evidence type="ECO:0000256" key="5">
    <source>
        <dbReference type="ARBA" id="ARBA00048470"/>
    </source>
</evidence>
<comment type="pathway">
    <text evidence="2">Porphyrin-containing compound metabolism.</text>
</comment>
<sequence>MDETDKKILNIIQTGFPVCESPYVEIGEKTGLTEDEAFDRVKAMFDSKIIRRIGASFDSRGIGWTSTLCAMSVPPEKIEEVAGMVAKYHGVTHNYERNHNYNLWFTYIAPDLDAIDKALAEIESKSGYKVHNLPMLKKFKIKVDFKFKEKEGAGK</sequence>
<dbReference type="Pfam" id="PF22451">
    <property type="entry name" value="NirdL-like_HTH"/>
    <property type="match status" value="1"/>
</dbReference>
<dbReference type="PANTHER" id="PTHR43413">
    <property type="entry name" value="TRANSCRIPTIONAL REGULATOR, ASNC FAMILY"/>
    <property type="match status" value="1"/>
</dbReference>
<protein>
    <recommendedName>
        <fullName evidence="4">siroheme decarboxylase</fullName>
        <ecNumber evidence="4">4.1.1.111</ecNumber>
    </recommendedName>
</protein>
<dbReference type="InterPro" id="IPR053953">
    <property type="entry name" value="NirdL-like_HTH"/>
</dbReference>
<dbReference type="EC" id="4.1.1.111" evidence="4"/>
<dbReference type="Gene3D" id="3.30.70.3460">
    <property type="match status" value="1"/>
</dbReference>
<dbReference type="InterPro" id="IPR036388">
    <property type="entry name" value="WH-like_DNA-bd_sf"/>
</dbReference>
<reference evidence="8" key="1">
    <citation type="submission" date="2018-06" db="EMBL/GenBank/DDBJ databases">
        <authorList>
            <person name="Zhirakovskaya E."/>
        </authorList>
    </citation>
    <scope>NUCLEOTIDE SEQUENCE</scope>
</reference>
<dbReference type="Gene3D" id="1.10.10.10">
    <property type="entry name" value="Winged helix-like DNA-binding domain superfamily/Winged helix DNA-binding domain"/>
    <property type="match status" value="1"/>
</dbReference>
<evidence type="ECO:0000256" key="4">
    <source>
        <dbReference type="ARBA" id="ARBA00023471"/>
    </source>
</evidence>
<dbReference type="InterPro" id="IPR040523">
    <property type="entry name" value="AsnC_trans_reg2"/>
</dbReference>
<evidence type="ECO:0000256" key="1">
    <source>
        <dbReference type="ARBA" id="ARBA00023239"/>
    </source>
</evidence>
<dbReference type="InterPro" id="IPR036390">
    <property type="entry name" value="WH_DNA-bd_sf"/>
</dbReference>
<dbReference type="GO" id="GO:0016829">
    <property type="term" value="F:lyase activity"/>
    <property type="evidence" value="ECO:0007669"/>
    <property type="project" value="UniProtKB-KW"/>
</dbReference>
<gene>
    <name evidence="8" type="ORF">MNBD_NITROSPINAE04-586</name>
</gene>
<proteinExistence type="inferred from homology"/>
<evidence type="ECO:0000256" key="2">
    <source>
        <dbReference type="ARBA" id="ARBA00023444"/>
    </source>
</evidence>
<dbReference type="AlphaFoldDB" id="A0A3B1BLY9"/>
<organism evidence="8">
    <name type="scientific">hydrothermal vent metagenome</name>
    <dbReference type="NCBI Taxonomy" id="652676"/>
    <lineage>
        <taxon>unclassified sequences</taxon>
        <taxon>metagenomes</taxon>
        <taxon>ecological metagenomes</taxon>
    </lineage>
</organism>
<evidence type="ECO:0000313" key="8">
    <source>
        <dbReference type="EMBL" id="VAX18969.1"/>
    </source>
</evidence>
<evidence type="ECO:0000256" key="3">
    <source>
        <dbReference type="ARBA" id="ARBA00023457"/>
    </source>
</evidence>
<accession>A0A3B1BLY9</accession>
<keyword evidence="1" id="KW-0456">Lyase</keyword>
<comment type="similarity">
    <text evidence="3">Belongs to the Ahb/Nir family.</text>
</comment>
<feature type="domain" description="Siroheme decarboxylase NirL-like HTH" evidence="7">
    <location>
        <begin position="5"/>
        <end position="51"/>
    </location>
</feature>
<dbReference type="Pfam" id="PF17805">
    <property type="entry name" value="AsnC_trans_reg2"/>
    <property type="match status" value="1"/>
</dbReference>
<dbReference type="PANTHER" id="PTHR43413:SF1">
    <property type="entry name" value="SIROHEME DECARBOXYLASE NIRL SUBUNIT"/>
    <property type="match status" value="1"/>
</dbReference>
<name>A0A3B1BLY9_9ZZZZ</name>
<feature type="domain" description="Siroheme decarboxylase AsnC-like ligand binding" evidence="6">
    <location>
        <begin position="62"/>
        <end position="140"/>
    </location>
</feature>
<dbReference type="EMBL" id="UOGA01000142">
    <property type="protein sequence ID" value="VAX18969.1"/>
    <property type="molecule type" value="Genomic_DNA"/>
</dbReference>
<comment type="catalytic activity">
    <reaction evidence="5">
        <text>siroheme + 2 H(+) = 12,18-didecarboxysiroheme + 2 CO2</text>
        <dbReference type="Rhea" id="RHEA:19093"/>
        <dbReference type="ChEBI" id="CHEBI:15378"/>
        <dbReference type="ChEBI" id="CHEBI:16526"/>
        <dbReference type="ChEBI" id="CHEBI:60052"/>
        <dbReference type="ChEBI" id="CHEBI:140497"/>
        <dbReference type="EC" id="4.1.1.111"/>
    </reaction>
</comment>
<dbReference type="SUPFAM" id="SSF46785">
    <property type="entry name" value="Winged helix' DNA-binding domain"/>
    <property type="match status" value="1"/>
</dbReference>
<evidence type="ECO:0000259" key="7">
    <source>
        <dbReference type="Pfam" id="PF22451"/>
    </source>
</evidence>